<evidence type="ECO:0000256" key="2">
    <source>
        <dbReference type="ARBA" id="ARBA00022448"/>
    </source>
</evidence>
<dbReference type="InterPro" id="IPR000515">
    <property type="entry name" value="MetI-like"/>
</dbReference>
<evidence type="ECO:0000256" key="5">
    <source>
        <dbReference type="ARBA" id="ARBA00022989"/>
    </source>
</evidence>
<dbReference type="Gene3D" id="1.10.3720.10">
    <property type="entry name" value="MetI-like"/>
    <property type="match status" value="1"/>
</dbReference>
<feature type="domain" description="ABC transmembrane type-1" evidence="8">
    <location>
        <begin position="93"/>
        <end position="285"/>
    </location>
</feature>
<evidence type="ECO:0000256" key="7">
    <source>
        <dbReference type="RuleBase" id="RU363032"/>
    </source>
</evidence>
<evidence type="ECO:0000256" key="6">
    <source>
        <dbReference type="ARBA" id="ARBA00023136"/>
    </source>
</evidence>
<evidence type="ECO:0000313" key="10">
    <source>
        <dbReference type="Proteomes" id="UP000005387"/>
    </source>
</evidence>
<dbReference type="PANTHER" id="PTHR43744:SF12">
    <property type="entry name" value="ABC TRANSPORTER PERMEASE PROTEIN MG189-RELATED"/>
    <property type="match status" value="1"/>
</dbReference>
<evidence type="ECO:0000256" key="1">
    <source>
        <dbReference type="ARBA" id="ARBA00004651"/>
    </source>
</evidence>
<feature type="transmembrane region" description="Helical" evidence="7">
    <location>
        <begin position="130"/>
        <end position="150"/>
    </location>
</feature>
<feature type="transmembrane region" description="Helical" evidence="7">
    <location>
        <begin position="162"/>
        <end position="185"/>
    </location>
</feature>
<reference evidence="9 10" key="1">
    <citation type="submission" date="2010-07" db="EMBL/GenBank/DDBJ databases">
        <title>The draft genome of Paenibacillus curdlanolyticus YK9.</title>
        <authorList>
            <consortium name="US DOE Joint Genome Institute (JGI-PGF)"/>
            <person name="Lucas S."/>
            <person name="Copeland A."/>
            <person name="Lapidus A."/>
            <person name="Cheng J.-F."/>
            <person name="Bruce D."/>
            <person name="Goodwin L."/>
            <person name="Pitluck S."/>
            <person name="Land M.L."/>
            <person name="Hauser L."/>
            <person name="Chang Y.-J."/>
            <person name="Jeffries C."/>
            <person name="Anderson I.J."/>
            <person name="Johnson E."/>
            <person name="Loganathan U."/>
            <person name="Mulhopadhyay B."/>
            <person name="Kyrpides N."/>
            <person name="Woyke T.J."/>
        </authorList>
    </citation>
    <scope>NUCLEOTIDE SEQUENCE [LARGE SCALE GENOMIC DNA]</scope>
    <source>
        <strain evidence="9 10">YK9</strain>
    </source>
</reference>
<keyword evidence="6 7" id="KW-0472">Membrane</keyword>
<keyword evidence="2 7" id="KW-0813">Transport</keyword>
<proteinExistence type="inferred from homology"/>
<dbReference type="CDD" id="cd06261">
    <property type="entry name" value="TM_PBP2"/>
    <property type="match status" value="1"/>
</dbReference>
<dbReference type="GO" id="GO:0055085">
    <property type="term" value="P:transmembrane transport"/>
    <property type="evidence" value="ECO:0007669"/>
    <property type="project" value="InterPro"/>
</dbReference>
<evidence type="ECO:0000256" key="3">
    <source>
        <dbReference type="ARBA" id="ARBA00022475"/>
    </source>
</evidence>
<comment type="similarity">
    <text evidence="7">Belongs to the binding-protein-dependent transport system permease family.</text>
</comment>
<evidence type="ECO:0000313" key="9">
    <source>
        <dbReference type="EMBL" id="EFM08863.1"/>
    </source>
</evidence>
<dbReference type="RefSeq" id="WP_006040311.1">
    <property type="nucleotide sequence ID" value="NZ_AEDD01000013.1"/>
</dbReference>
<feature type="transmembrane region" description="Helical" evidence="7">
    <location>
        <begin position="37"/>
        <end position="55"/>
    </location>
</feature>
<keyword evidence="4 7" id="KW-0812">Transmembrane</keyword>
<dbReference type="GO" id="GO:0005886">
    <property type="term" value="C:plasma membrane"/>
    <property type="evidence" value="ECO:0007669"/>
    <property type="project" value="UniProtKB-SubCell"/>
</dbReference>
<sequence length="300" mass="33593">MAKMSQSLHTMSSSTASSTHTGSLWYRIRQKQLPGHLFLLVYVAIILFPLLWLLMSSFKTNREITVNTWGLPKTFNFDNYRAAWESANIGGYAFNSLYITIVSCLITLLFAAATSFAIARMKFKLMNKGLYQFILLGLLVPPSALFIPLYRLINDLGLYDKHWSLILVYCTYALPITIFILHAFMISIPNELEEASIMDGLGASGLFFRIILPISLPSLVTVTILNFIANWNEFILSQLFISSEAKRTLTTGMATFNDGYRTNFASLSAAVIMSIVPVLVVYMFLQRQIIDGMTAGSVKG</sequence>
<dbReference type="InterPro" id="IPR035906">
    <property type="entry name" value="MetI-like_sf"/>
</dbReference>
<dbReference type="PROSITE" id="PS50928">
    <property type="entry name" value="ABC_TM1"/>
    <property type="match status" value="1"/>
</dbReference>
<dbReference type="AlphaFoldDB" id="E0IF87"/>
<comment type="subcellular location">
    <subcellularLocation>
        <location evidence="1 7">Cell membrane</location>
        <topology evidence="1 7">Multi-pass membrane protein</topology>
    </subcellularLocation>
</comment>
<keyword evidence="10" id="KW-1185">Reference proteome</keyword>
<evidence type="ECO:0000259" key="8">
    <source>
        <dbReference type="PROSITE" id="PS50928"/>
    </source>
</evidence>
<keyword evidence="3" id="KW-1003">Cell membrane</keyword>
<organism evidence="9 10">
    <name type="scientific">Paenibacillus curdlanolyticus YK9</name>
    <dbReference type="NCBI Taxonomy" id="717606"/>
    <lineage>
        <taxon>Bacteria</taxon>
        <taxon>Bacillati</taxon>
        <taxon>Bacillota</taxon>
        <taxon>Bacilli</taxon>
        <taxon>Bacillales</taxon>
        <taxon>Paenibacillaceae</taxon>
        <taxon>Paenibacillus</taxon>
    </lineage>
</organism>
<protein>
    <submittedName>
        <fullName evidence="9">Binding-protein-dependent transport systems inner membrane component</fullName>
    </submittedName>
</protein>
<dbReference type="STRING" id="717606.PaecuDRAFT_4328"/>
<gene>
    <name evidence="9" type="ORF">PaecuDRAFT_4328</name>
</gene>
<dbReference type="PANTHER" id="PTHR43744">
    <property type="entry name" value="ABC TRANSPORTER PERMEASE PROTEIN MG189-RELATED-RELATED"/>
    <property type="match status" value="1"/>
</dbReference>
<dbReference type="Proteomes" id="UP000005387">
    <property type="component" value="Unassembled WGS sequence"/>
</dbReference>
<dbReference type="Pfam" id="PF00528">
    <property type="entry name" value="BPD_transp_1"/>
    <property type="match status" value="1"/>
</dbReference>
<dbReference type="eggNOG" id="COG0395">
    <property type="taxonomic scope" value="Bacteria"/>
</dbReference>
<feature type="transmembrane region" description="Helical" evidence="7">
    <location>
        <begin position="264"/>
        <end position="285"/>
    </location>
</feature>
<dbReference type="SUPFAM" id="SSF161098">
    <property type="entry name" value="MetI-like"/>
    <property type="match status" value="1"/>
</dbReference>
<feature type="transmembrane region" description="Helical" evidence="7">
    <location>
        <begin position="97"/>
        <end position="118"/>
    </location>
</feature>
<feature type="transmembrane region" description="Helical" evidence="7">
    <location>
        <begin position="206"/>
        <end position="229"/>
    </location>
</feature>
<keyword evidence="5 7" id="KW-1133">Transmembrane helix</keyword>
<accession>E0IF87</accession>
<evidence type="ECO:0000256" key="4">
    <source>
        <dbReference type="ARBA" id="ARBA00022692"/>
    </source>
</evidence>
<dbReference type="EMBL" id="AEDD01000013">
    <property type="protein sequence ID" value="EFM08863.1"/>
    <property type="molecule type" value="Genomic_DNA"/>
</dbReference>
<name>E0IF87_9BACL</name>